<protein>
    <submittedName>
        <fullName evidence="2">Uncharacterized protein</fullName>
    </submittedName>
</protein>
<feature type="transmembrane region" description="Helical" evidence="1">
    <location>
        <begin position="12"/>
        <end position="35"/>
    </location>
</feature>
<evidence type="ECO:0000313" key="2">
    <source>
        <dbReference type="EMBL" id="GLP98476.1"/>
    </source>
</evidence>
<accession>A0ABQ5TQA4</accession>
<dbReference type="RefSeq" id="WP_284722207.1">
    <property type="nucleotide sequence ID" value="NZ_BSND01000003.1"/>
</dbReference>
<gene>
    <name evidence="2" type="ORF">GCM10007891_03300</name>
</gene>
<reference evidence="2" key="1">
    <citation type="journal article" date="2014" name="Int. J. Syst. Evol. Microbiol.">
        <title>Complete genome of a new Firmicutes species belonging to the dominant human colonic microbiota ('Ruminococcus bicirculans') reveals two chromosomes and a selective capacity to utilize plant glucans.</title>
        <authorList>
            <consortium name="NISC Comparative Sequencing Program"/>
            <person name="Wegmann U."/>
            <person name="Louis P."/>
            <person name="Goesmann A."/>
            <person name="Henrissat B."/>
            <person name="Duncan S.H."/>
            <person name="Flint H.J."/>
        </authorList>
    </citation>
    <scope>NUCLEOTIDE SEQUENCE</scope>
    <source>
        <strain evidence="2">NBRC 102424</strain>
    </source>
</reference>
<name>A0ABQ5TQA4_9GAMM</name>
<reference evidence="2" key="2">
    <citation type="submission" date="2023-01" db="EMBL/GenBank/DDBJ databases">
        <title>Draft genome sequence of Methylophaga thalassica strain NBRC 102424.</title>
        <authorList>
            <person name="Sun Q."/>
            <person name="Mori K."/>
        </authorList>
    </citation>
    <scope>NUCLEOTIDE SEQUENCE</scope>
    <source>
        <strain evidence="2">NBRC 102424</strain>
    </source>
</reference>
<proteinExistence type="predicted"/>
<sequence length="258" mass="29173">MIRSKLAITRLIALPYTLLLLLYLLVVGGGSFWLYGEVKSAETAILINKLMVNIQPLAERLRETDAISAARESQSWLIDDVNKLYNKLDSLRNITVRDKEQGYQLLPNMKGDAVNALAEDATAARQESQVDSSKRFQEETGELFKYSFDVSAPGQSLTRLEFSFDRQTLLDDLDRQLSAINHAILLFALAGAVSIALAVLITLFAMRTTRNLESHFQGIYQRVEKKKSLSMYVSLPLPTETWKKVLLRVSFEKIYCFA</sequence>
<dbReference type="Proteomes" id="UP001161423">
    <property type="component" value="Unassembled WGS sequence"/>
</dbReference>
<comment type="caution">
    <text evidence="2">The sequence shown here is derived from an EMBL/GenBank/DDBJ whole genome shotgun (WGS) entry which is preliminary data.</text>
</comment>
<evidence type="ECO:0000313" key="3">
    <source>
        <dbReference type="Proteomes" id="UP001161423"/>
    </source>
</evidence>
<evidence type="ECO:0000256" key="1">
    <source>
        <dbReference type="SAM" id="Phobius"/>
    </source>
</evidence>
<keyword evidence="1" id="KW-0812">Transmembrane</keyword>
<organism evidence="2 3">
    <name type="scientific">Methylophaga thalassica</name>
    <dbReference type="NCBI Taxonomy" id="40223"/>
    <lineage>
        <taxon>Bacteria</taxon>
        <taxon>Pseudomonadati</taxon>
        <taxon>Pseudomonadota</taxon>
        <taxon>Gammaproteobacteria</taxon>
        <taxon>Thiotrichales</taxon>
        <taxon>Piscirickettsiaceae</taxon>
        <taxon>Methylophaga</taxon>
    </lineage>
</organism>
<keyword evidence="1" id="KW-0472">Membrane</keyword>
<dbReference type="EMBL" id="BSND01000003">
    <property type="protein sequence ID" value="GLP98476.1"/>
    <property type="molecule type" value="Genomic_DNA"/>
</dbReference>
<keyword evidence="3" id="KW-1185">Reference proteome</keyword>
<feature type="transmembrane region" description="Helical" evidence="1">
    <location>
        <begin position="183"/>
        <end position="206"/>
    </location>
</feature>
<keyword evidence="1" id="KW-1133">Transmembrane helix</keyword>